<proteinExistence type="predicted"/>
<feature type="region of interest" description="Disordered" evidence="2">
    <location>
        <begin position="1"/>
        <end position="21"/>
    </location>
</feature>
<evidence type="ECO:0000256" key="2">
    <source>
        <dbReference type="SAM" id="MobiDB-lite"/>
    </source>
</evidence>
<organism evidence="3 4">
    <name type="scientific">Chlorella sorokiniana</name>
    <name type="common">Freshwater green alga</name>
    <dbReference type="NCBI Taxonomy" id="3076"/>
    <lineage>
        <taxon>Eukaryota</taxon>
        <taxon>Viridiplantae</taxon>
        <taxon>Chlorophyta</taxon>
        <taxon>core chlorophytes</taxon>
        <taxon>Trebouxiophyceae</taxon>
        <taxon>Chlorellales</taxon>
        <taxon>Chlorellaceae</taxon>
        <taxon>Chlorella clade</taxon>
        <taxon>Chlorella</taxon>
    </lineage>
</organism>
<evidence type="ECO:0000313" key="3">
    <source>
        <dbReference type="EMBL" id="PRW45361.1"/>
    </source>
</evidence>
<gene>
    <name evidence="3" type="ORF">C2E21_5788</name>
</gene>
<accession>A0A2P6TLZ0</accession>
<protein>
    <submittedName>
        <fullName evidence="3">Angiomotin isoform X1</fullName>
    </submittedName>
</protein>
<dbReference type="AlphaFoldDB" id="A0A2P6TLZ0"/>
<evidence type="ECO:0000256" key="1">
    <source>
        <dbReference type="SAM" id="Coils"/>
    </source>
</evidence>
<dbReference type="Proteomes" id="UP000239899">
    <property type="component" value="Unassembled WGS sequence"/>
</dbReference>
<name>A0A2P6TLZ0_CHLSO</name>
<keyword evidence="4" id="KW-1185">Reference proteome</keyword>
<dbReference type="EMBL" id="LHPG02000011">
    <property type="protein sequence ID" value="PRW45361.1"/>
    <property type="molecule type" value="Genomic_DNA"/>
</dbReference>
<feature type="coiled-coil region" evidence="1">
    <location>
        <begin position="41"/>
        <end position="75"/>
    </location>
</feature>
<evidence type="ECO:0000313" key="4">
    <source>
        <dbReference type="Proteomes" id="UP000239899"/>
    </source>
</evidence>
<comment type="caution">
    <text evidence="3">The sequence shown here is derived from an EMBL/GenBank/DDBJ whole genome shotgun (WGS) entry which is preliminary data.</text>
</comment>
<sequence>MLATTAAHPTEAAAAADQPSASRLQHAVSITPLAADPGAKLAAAQQEVQHLQGQLSQCEAQLAAVMQQVERAEAAAEGLPPAELQSQAHELEHDVKAMDCHFEAEVHRLAAAARAARRRTAALQTAAQEQAALAGGWQRRVELMQDTHQPLSQVEQEQRHHLEAQFRFRVVRFSTDAS</sequence>
<feature type="compositionally biased region" description="Low complexity" evidence="2">
    <location>
        <begin position="1"/>
        <end position="16"/>
    </location>
</feature>
<reference evidence="3 4" key="1">
    <citation type="journal article" date="2018" name="Plant J.">
        <title>Genome sequences of Chlorella sorokiniana UTEX 1602 and Micractinium conductrix SAG 241.80: implications to maltose excretion by a green alga.</title>
        <authorList>
            <person name="Arriola M.B."/>
            <person name="Velmurugan N."/>
            <person name="Zhang Y."/>
            <person name="Plunkett M.H."/>
            <person name="Hondzo H."/>
            <person name="Barney B.M."/>
        </authorList>
    </citation>
    <scope>NUCLEOTIDE SEQUENCE [LARGE SCALE GENOMIC DNA]</scope>
    <source>
        <strain evidence="4">UTEX 1602</strain>
    </source>
</reference>
<keyword evidence="1" id="KW-0175">Coiled coil</keyword>